<protein>
    <recommendedName>
        <fullName evidence="1">Polymerase nucleotidyl transferase domain-containing protein</fullName>
    </recommendedName>
</protein>
<evidence type="ECO:0000313" key="2">
    <source>
        <dbReference type="EMBL" id="AMC93786.1"/>
    </source>
</evidence>
<dbReference type="AlphaFoldDB" id="A0A0X8H0H3"/>
<dbReference type="InterPro" id="IPR043519">
    <property type="entry name" value="NT_sf"/>
</dbReference>
<sequence length="272" mass="31162">MDDIMARIVESLKDIQGIEAIVLGGSRAQKTHDEDSDIDIGIYYNDTLNMDDLSRIVTYLDDEHRDDLLAKPGVWGKWVNGGAWMTIDQKPVDFILRDIHRVKYYLNQCSMGHVTAHYQTGHPHAYFNVMYVGELAICDVLFSRDNDFLSLKKQAEVYPEALKTSIINWFQFEARFSLDLAQKAIIKEDAYYINAHIVRSISSLNQIVFALNKTYCINEKNAVSLIETLPLKPTNYKRSIHLAIAISGEKPQQACELLENLICEIEETYLNH</sequence>
<proteinExistence type="predicted"/>
<dbReference type="Gene3D" id="3.30.460.10">
    <property type="entry name" value="Beta Polymerase, domain 2"/>
    <property type="match status" value="1"/>
</dbReference>
<reference evidence="2 3" key="1">
    <citation type="submission" date="2015-10" db="EMBL/GenBank/DDBJ databases">
        <title>Erysipelothrix larvae sp. LV19 isolated from the larval gut of the rhinoceros beetle, Trypoxylus dichotomus.</title>
        <authorList>
            <person name="Lim S."/>
            <person name="Kim B.-C."/>
        </authorList>
    </citation>
    <scope>NUCLEOTIDE SEQUENCE [LARGE SCALE GENOMIC DNA]</scope>
    <source>
        <strain evidence="2 3">LV19</strain>
    </source>
</reference>
<gene>
    <name evidence="2" type="ORF">AOC36_07255</name>
</gene>
<organism evidence="2 3">
    <name type="scientific">Erysipelothrix larvae</name>
    <dbReference type="NCBI Taxonomy" id="1514105"/>
    <lineage>
        <taxon>Bacteria</taxon>
        <taxon>Bacillati</taxon>
        <taxon>Bacillota</taxon>
        <taxon>Erysipelotrichia</taxon>
        <taxon>Erysipelotrichales</taxon>
        <taxon>Erysipelotrichaceae</taxon>
        <taxon>Erysipelothrix</taxon>
    </lineage>
</organism>
<dbReference type="InterPro" id="IPR002934">
    <property type="entry name" value="Polymerase_NTP_transf_dom"/>
</dbReference>
<dbReference type="STRING" id="1514105.AOC36_07255"/>
<dbReference type="Proteomes" id="UP000063781">
    <property type="component" value="Chromosome"/>
</dbReference>
<accession>A0A0X8H0H3</accession>
<dbReference type="SUPFAM" id="SSF81301">
    <property type="entry name" value="Nucleotidyltransferase"/>
    <property type="match status" value="1"/>
</dbReference>
<dbReference type="Pfam" id="PF01909">
    <property type="entry name" value="NTP_transf_2"/>
    <property type="match status" value="1"/>
</dbReference>
<dbReference type="CDD" id="cd05403">
    <property type="entry name" value="NT_KNTase_like"/>
    <property type="match status" value="1"/>
</dbReference>
<name>A0A0X8H0H3_9FIRM</name>
<dbReference type="OrthoDB" id="5176171at2"/>
<feature type="domain" description="Polymerase nucleotidyl transferase" evidence="1">
    <location>
        <begin position="7"/>
        <end position="61"/>
    </location>
</feature>
<dbReference type="GO" id="GO:0016779">
    <property type="term" value="F:nucleotidyltransferase activity"/>
    <property type="evidence" value="ECO:0007669"/>
    <property type="project" value="InterPro"/>
</dbReference>
<dbReference type="KEGG" id="erl:AOC36_07255"/>
<evidence type="ECO:0000259" key="1">
    <source>
        <dbReference type="Pfam" id="PF01909"/>
    </source>
</evidence>
<dbReference type="RefSeq" id="WP_067632900.1">
    <property type="nucleotide sequence ID" value="NZ_CP013213.1"/>
</dbReference>
<keyword evidence="3" id="KW-1185">Reference proteome</keyword>
<evidence type="ECO:0000313" key="3">
    <source>
        <dbReference type="Proteomes" id="UP000063781"/>
    </source>
</evidence>
<dbReference type="EMBL" id="CP013213">
    <property type="protein sequence ID" value="AMC93786.1"/>
    <property type="molecule type" value="Genomic_DNA"/>
</dbReference>